<feature type="chain" id="PRO_5046262442" description="SET domain-containing protein" evidence="1">
    <location>
        <begin position="20"/>
        <end position="412"/>
    </location>
</feature>
<dbReference type="SUPFAM" id="SSF82199">
    <property type="entry name" value="SET domain"/>
    <property type="match status" value="1"/>
</dbReference>
<dbReference type="InterPro" id="IPR046341">
    <property type="entry name" value="SET_dom_sf"/>
</dbReference>
<feature type="signal peptide" evidence="1">
    <location>
        <begin position="1"/>
        <end position="19"/>
    </location>
</feature>
<reference evidence="3 4" key="1">
    <citation type="submission" date="2023-01" db="EMBL/GenBank/DDBJ databases">
        <title>Analysis of 21 Apiospora genomes using comparative genomics revels a genus with tremendous synthesis potential of carbohydrate active enzymes and secondary metabolites.</title>
        <authorList>
            <person name="Sorensen T."/>
        </authorList>
    </citation>
    <scope>NUCLEOTIDE SEQUENCE [LARGE SCALE GENOMIC DNA]</scope>
    <source>
        <strain evidence="3 4">CBS 20057</strain>
    </source>
</reference>
<name>A0ABR1S630_9PEZI</name>
<sequence length="412" mass="45685">MKYSHSILVFACLIGCAQAHDQSPDRVYSEGNVCPWSPFRLPFLASCLVSGPHNPTVLQSKLEYEKIAATENGWNGPYLCLGRFCVWSNDGYGNGGASIVTTLSSRDKVAQIPNRSTGAAHDTSHFQAVAIPGKGIGLVATRLIRRGEEITAVRPAVVAHEDLLDELELGSQNALLDQAARALPDERRQLFLAQAGELGGHRIADIMFTNSFQVSLGPESQRHFGNFPEVSRLNHDCRPSLVYYIDQNLTHRTHAVRDIQLGEELTISYLDSFRVRSVRQARARASWGFSCGCLQCSLPEAEAEASDARLFSIYQVENQLADLKNANVSTSTIEEFIALYKEERLDHKMADAYTLAALNYNTFGLEAKAKEYASLSLEQGLLEHGQDAADMEAMRILADQPRGHWTWNTRQQ</sequence>
<proteinExistence type="predicted"/>
<accession>A0ABR1S630</accession>
<evidence type="ECO:0000313" key="3">
    <source>
        <dbReference type="EMBL" id="KAK8027305.1"/>
    </source>
</evidence>
<evidence type="ECO:0000259" key="2">
    <source>
        <dbReference type="PROSITE" id="PS50280"/>
    </source>
</evidence>
<comment type="caution">
    <text evidence="3">The sequence shown here is derived from an EMBL/GenBank/DDBJ whole genome shotgun (WGS) entry which is preliminary data.</text>
</comment>
<evidence type="ECO:0000313" key="4">
    <source>
        <dbReference type="Proteomes" id="UP001396898"/>
    </source>
</evidence>
<evidence type="ECO:0000256" key="1">
    <source>
        <dbReference type="SAM" id="SignalP"/>
    </source>
</evidence>
<dbReference type="InterPro" id="IPR053185">
    <property type="entry name" value="SET_domain_protein"/>
</dbReference>
<protein>
    <recommendedName>
        <fullName evidence="2">SET domain-containing protein</fullName>
    </recommendedName>
</protein>
<keyword evidence="4" id="KW-1185">Reference proteome</keyword>
<dbReference type="CDD" id="cd20071">
    <property type="entry name" value="SET_SMYD"/>
    <property type="match status" value="1"/>
</dbReference>
<keyword evidence="1" id="KW-0732">Signal</keyword>
<dbReference type="PROSITE" id="PS50280">
    <property type="entry name" value="SET"/>
    <property type="match status" value="1"/>
</dbReference>
<dbReference type="InterPro" id="IPR001214">
    <property type="entry name" value="SET_dom"/>
</dbReference>
<dbReference type="Gene3D" id="2.170.270.10">
    <property type="entry name" value="SET domain"/>
    <property type="match status" value="1"/>
</dbReference>
<dbReference type="Pfam" id="PF00856">
    <property type="entry name" value="SET"/>
    <property type="match status" value="1"/>
</dbReference>
<dbReference type="PANTHER" id="PTHR47332">
    <property type="entry name" value="SET DOMAIN-CONTAINING PROTEIN 5"/>
    <property type="match status" value="1"/>
</dbReference>
<dbReference type="SMART" id="SM00317">
    <property type="entry name" value="SET"/>
    <property type="match status" value="1"/>
</dbReference>
<organism evidence="3 4">
    <name type="scientific">Apiospora marii</name>
    <dbReference type="NCBI Taxonomy" id="335849"/>
    <lineage>
        <taxon>Eukaryota</taxon>
        <taxon>Fungi</taxon>
        <taxon>Dikarya</taxon>
        <taxon>Ascomycota</taxon>
        <taxon>Pezizomycotina</taxon>
        <taxon>Sordariomycetes</taxon>
        <taxon>Xylariomycetidae</taxon>
        <taxon>Amphisphaeriales</taxon>
        <taxon>Apiosporaceae</taxon>
        <taxon>Apiospora</taxon>
    </lineage>
</organism>
<dbReference type="EMBL" id="JAQQWI010000007">
    <property type="protein sequence ID" value="KAK8027305.1"/>
    <property type="molecule type" value="Genomic_DNA"/>
</dbReference>
<dbReference type="Proteomes" id="UP001396898">
    <property type="component" value="Unassembled WGS sequence"/>
</dbReference>
<feature type="domain" description="SET" evidence="2">
    <location>
        <begin position="124"/>
        <end position="270"/>
    </location>
</feature>
<dbReference type="PANTHER" id="PTHR47332:SF6">
    <property type="entry name" value="SET DOMAIN-CONTAINING PROTEIN"/>
    <property type="match status" value="1"/>
</dbReference>
<gene>
    <name evidence="3" type="ORF">PG991_004361</name>
</gene>